<evidence type="ECO:0000313" key="15">
    <source>
        <dbReference type="RefSeq" id="XP_022248971.1"/>
    </source>
</evidence>
<feature type="compositionally biased region" description="Acidic residues" evidence="5">
    <location>
        <begin position="529"/>
        <end position="538"/>
    </location>
</feature>
<evidence type="ECO:0000313" key="8">
    <source>
        <dbReference type="Proteomes" id="UP000694941"/>
    </source>
</evidence>
<evidence type="ECO:0000256" key="4">
    <source>
        <dbReference type="ARBA" id="ARBA00023242"/>
    </source>
</evidence>
<feature type="region of interest" description="Disordered" evidence="5">
    <location>
        <begin position="412"/>
        <end position="435"/>
    </location>
</feature>
<evidence type="ECO:0000256" key="5">
    <source>
        <dbReference type="SAM" id="MobiDB-lite"/>
    </source>
</evidence>
<organism evidence="8 9">
    <name type="scientific">Limulus polyphemus</name>
    <name type="common">Atlantic horseshoe crab</name>
    <dbReference type="NCBI Taxonomy" id="6850"/>
    <lineage>
        <taxon>Eukaryota</taxon>
        <taxon>Metazoa</taxon>
        <taxon>Ecdysozoa</taxon>
        <taxon>Arthropoda</taxon>
        <taxon>Chelicerata</taxon>
        <taxon>Merostomata</taxon>
        <taxon>Xiphosura</taxon>
        <taxon>Limulidae</taxon>
        <taxon>Limulus</taxon>
    </lineage>
</organism>
<dbReference type="RefSeq" id="XP_022248971.1">
    <property type="nucleotide sequence ID" value="XM_022393263.1"/>
</dbReference>
<feature type="region of interest" description="Disordered" evidence="5">
    <location>
        <begin position="52"/>
        <end position="194"/>
    </location>
</feature>
<name>A0ABM1BFN4_LIMPO</name>
<dbReference type="InterPro" id="IPR012580">
    <property type="entry name" value="NUC153"/>
</dbReference>
<dbReference type="RefSeq" id="XP_022248968.1">
    <property type="nucleotide sequence ID" value="XM_022393260.1"/>
</dbReference>
<proteinExistence type="inferred from homology"/>
<evidence type="ECO:0000259" key="6">
    <source>
        <dbReference type="Pfam" id="PF08159"/>
    </source>
</evidence>
<feature type="compositionally biased region" description="Basic residues" evidence="5">
    <location>
        <begin position="85"/>
        <end position="96"/>
    </location>
</feature>
<feature type="region of interest" description="Disordered" evidence="5">
    <location>
        <begin position="454"/>
        <end position="490"/>
    </location>
</feature>
<feature type="region of interest" description="Disordered" evidence="5">
    <location>
        <begin position="670"/>
        <end position="702"/>
    </location>
</feature>
<feature type="compositionally biased region" description="Basic and acidic residues" evidence="5">
    <location>
        <begin position="670"/>
        <end position="679"/>
    </location>
</feature>
<feature type="region of interest" description="Disordered" evidence="5">
    <location>
        <begin position="1"/>
        <end position="22"/>
    </location>
</feature>
<feature type="compositionally biased region" description="Polar residues" evidence="5">
    <location>
        <begin position="118"/>
        <end position="129"/>
    </location>
</feature>
<dbReference type="RefSeq" id="XP_022248967.1">
    <property type="nucleotide sequence ID" value="XM_022393259.1"/>
</dbReference>
<dbReference type="Proteomes" id="UP000694941">
    <property type="component" value="Unplaced"/>
</dbReference>
<feature type="compositionally biased region" description="Basic residues" evidence="5">
    <location>
        <begin position="610"/>
        <end position="620"/>
    </location>
</feature>
<feature type="compositionally biased region" description="Basic and acidic residues" evidence="5">
    <location>
        <begin position="475"/>
        <end position="490"/>
    </location>
</feature>
<feature type="compositionally biased region" description="Basic and acidic residues" evidence="5">
    <location>
        <begin position="1"/>
        <end position="19"/>
    </location>
</feature>
<evidence type="ECO:0000256" key="1">
    <source>
        <dbReference type="ARBA" id="ARBA00004604"/>
    </source>
</evidence>
<feature type="compositionally biased region" description="Polar residues" evidence="5">
    <location>
        <begin position="516"/>
        <end position="528"/>
    </location>
</feature>
<feature type="region of interest" description="Disordered" evidence="5">
    <location>
        <begin position="262"/>
        <end position="283"/>
    </location>
</feature>
<accession>A0ABM1BFN4</accession>
<dbReference type="Pfam" id="PF08159">
    <property type="entry name" value="NUC153"/>
    <property type="match status" value="1"/>
</dbReference>
<feature type="compositionally biased region" description="Basic and acidic residues" evidence="5">
    <location>
        <begin position="424"/>
        <end position="435"/>
    </location>
</feature>
<reference evidence="9 10" key="1">
    <citation type="submission" date="2025-05" db="UniProtKB">
        <authorList>
            <consortium name="RefSeq"/>
        </authorList>
    </citation>
    <scope>IDENTIFICATION</scope>
    <source>
        <tissue evidence="9 10">Muscle</tissue>
    </source>
</reference>
<keyword evidence="8" id="KW-1185">Reference proteome</keyword>
<feature type="compositionally biased region" description="Basic residues" evidence="5">
    <location>
        <begin position="559"/>
        <end position="568"/>
    </location>
</feature>
<dbReference type="InterPro" id="IPR056750">
    <property type="entry name" value="RRM_ESF1"/>
</dbReference>
<evidence type="ECO:0000313" key="13">
    <source>
        <dbReference type="RefSeq" id="XP_022248969.1"/>
    </source>
</evidence>
<keyword evidence="3" id="KW-0175">Coiled coil</keyword>
<evidence type="ECO:0000313" key="11">
    <source>
        <dbReference type="RefSeq" id="XP_022248967.1"/>
    </source>
</evidence>
<comment type="similarity">
    <text evidence="2">Belongs to the ESF1 family.</text>
</comment>
<feature type="region of interest" description="Disordered" evidence="5">
    <location>
        <begin position="553"/>
        <end position="627"/>
    </location>
</feature>
<feature type="region of interest" description="Disordered" evidence="5">
    <location>
        <begin position="504"/>
        <end position="538"/>
    </location>
</feature>
<dbReference type="RefSeq" id="XP_022248969.1">
    <property type="nucleotide sequence ID" value="XM_022393261.1"/>
</dbReference>
<dbReference type="GeneID" id="106465376"/>
<feature type="domain" description="ESF1 RRM" evidence="7">
    <location>
        <begin position="209"/>
        <end position="355"/>
    </location>
</feature>
<evidence type="ECO:0000259" key="7">
    <source>
        <dbReference type="Pfam" id="PF25121"/>
    </source>
</evidence>
<evidence type="ECO:0000313" key="12">
    <source>
        <dbReference type="RefSeq" id="XP_022248968.1"/>
    </source>
</evidence>
<dbReference type="InterPro" id="IPR039754">
    <property type="entry name" value="Esf1"/>
</dbReference>
<evidence type="ECO:0000313" key="10">
    <source>
        <dbReference type="RefSeq" id="XP_022248966.1"/>
    </source>
</evidence>
<gene>
    <name evidence="9 10 11 12 13 14 15" type="primary">LOC106465376</name>
</gene>
<dbReference type="RefSeq" id="XP_022248966.1">
    <property type="nucleotide sequence ID" value="XM_022393258.1"/>
</dbReference>
<dbReference type="RefSeq" id="XP_022248970.1">
    <property type="nucleotide sequence ID" value="XM_022393262.1"/>
</dbReference>
<evidence type="ECO:0000256" key="3">
    <source>
        <dbReference type="ARBA" id="ARBA00023054"/>
    </source>
</evidence>
<feature type="compositionally biased region" description="Acidic residues" evidence="5">
    <location>
        <begin position="143"/>
        <end position="157"/>
    </location>
</feature>
<protein>
    <submittedName>
        <fullName evidence="9 10">ESF1 homolog</fullName>
    </submittedName>
</protein>
<dbReference type="Pfam" id="PF25121">
    <property type="entry name" value="RRM_ESF1"/>
    <property type="match status" value="1"/>
</dbReference>
<evidence type="ECO:0000313" key="14">
    <source>
        <dbReference type="RefSeq" id="XP_022248970.1"/>
    </source>
</evidence>
<evidence type="ECO:0000313" key="9">
    <source>
        <dbReference type="RefSeq" id="XP_013781051.1"/>
    </source>
</evidence>
<feature type="compositionally biased region" description="Acidic residues" evidence="5">
    <location>
        <begin position="181"/>
        <end position="190"/>
    </location>
</feature>
<evidence type="ECO:0000256" key="2">
    <source>
        <dbReference type="ARBA" id="ARBA00009087"/>
    </source>
</evidence>
<feature type="compositionally biased region" description="Polar residues" evidence="5">
    <location>
        <begin position="682"/>
        <end position="702"/>
    </location>
</feature>
<dbReference type="RefSeq" id="XP_013781051.1">
    <property type="nucleotide sequence ID" value="XM_013925597.2"/>
</dbReference>
<dbReference type="PANTHER" id="PTHR12202">
    <property type="entry name" value="ESF1 HOMOLOG"/>
    <property type="match status" value="1"/>
</dbReference>
<dbReference type="PANTHER" id="PTHR12202:SF0">
    <property type="entry name" value="ESF1 HOMOLOG"/>
    <property type="match status" value="1"/>
</dbReference>
<comment type="subcellular location">
    <subcellularLocation>
        <location evidence="1">Nucleus</location>
        <location evidence="1">Nucleolus</location>
    </subcellularLocation>
</comment>
<keyword evidence="4" id="KW-0539">Nucleus</keyword>
<feature type="domain" description="NUC153" evidence="6">
    <location>
        <begin position="634"/>
        <end position="661"/>
    </location>
</feature>
<feature type="compositionally biased region" description="Basic and acidic residues" evidence="5">
    <location>
        <begin position="158"/>
        <end position="167"/>
    </location>
</feature>
<sequence>MDKQQKDERFANIDKDPRFRTVPRKEKKITIDKRFQSMFSDKRFKLKYMMDKRGRPLSHTSSEDLKKFYELSSSDSSESEDEKLKIKKRNKSRSIKKTVEKVSDEIDSVPETEIIKSSVKTKPQKTSTKNVEDNEIIYKSVSDESEEVDETSDENDEDLNKQLDFARGEGNVESSTTDDSSNGEESENEDFDHRWGELDADAPSAQEITRRLAVCNMDWDRIKAKDLMVLFTSFKPPEGTVISVKIYPSEFGLKRMVEEETRGPTELFGEKKENNDDEKNLEEMPERNKYYREKVRQYQLNRLKYFYAVVECDSPETASKLYEDLDGKEYENSAAQLDLRFIPDNVIFEQEPKSVSESLPELSSYKPDCFTTTALQQAKVQLTWDETDPNRSKALQEAFTKAEEDTDLQAYLASSSSESEEEGVPSKKPVETNEFKAKETVADQIAKYRSLLLEIDNEEKDKDQDVEMQITWEPGLKETAEGLVKKKKKEKELTPWEEYLDKRKKKKENVTKLNEKQQGTNDVTNEDQPFSDDEVPSDLDLESSYFKEEFLKSSDKDKVRKKKERRKKSNLEPEDGESKAQLELLTMDEDDKKHHFSLKKLLKDNEVPKKTKKMKKKGEIKKKSADDFQMDLEDPRFSALFTSHLYNVDPSDTHFKQTKGMDAVIQEKQKRRLEQDKGHQLSRLQNNKIAKTDISVSDSSIPLPNLVKSVKNKTQNFHFNRRKK</sequence>